<dbReference type="AlphaFoldDB" id="A0A3S5CJ08"/>
<evidence type="ECO:0000313" key="1">
    <source>
        <dbReference type="EMBL" id="VEL25428.1"/>
    </source>
</evidence>
<evidence type="ECO:0000313" key="2">
    <source>
        <dbReference type="Proteomes" id="UP000784294"/>
    </source>
</evidence>
<dbReference type="EMBL" id="CAAALY010073875">
    <property type="protein sequence ID" value="VEL25428.1"/>
    <property type="molecule type" value="Genomic_DNA"/>
</dbReference>
<dbReference type="Proteomes" id="UP000784294">
    <property type="component" value="Unassembled WGS sequence"/>
</dbReference>
<proteinExistence type="predicted"/>
<comment type="caution">
    <text evidence="1">The sequence shown here is derived from an EMBL/GenBank/DDBJ whole genome shotgun (WGS) entry which is preliminary data.</text>
</comment>
<protein>
    <submittedName>
        <fullName evidence="1">Uncharacterized protein</fullName>
    </submittedName>
</protein>
<reference evidence="1" key="1">
    <citation type="submission" date="2018-11" db="EMBL/GenBank/DDBJ databases">
        <authorList>
            <consortium name="Pathogen Informatics"/>
        </authorList>
    </citation>
    <scope>NUCLEOTIDE SEQUENCE</scope>
</reference>
<gene>
    <name evidence="1" type="ORF">PXEA_LOCUS18868</name>
</gene>
<keyword evidence="2" id="KW-1185">Reference proteome</keyword>
<accession>A0A3S5CJ08</accession>
<organism evidence="1 2">
    <name type="scientific">Protopolystoma xenopodis</name>
    <dbReference type="NCBI Taxonomy" id="117903"/>
    <lineage>
        <taxon>Eukaryota</taxon>
        <taxon>Metazoa</taxon>
        <taxon>Spiralia</taxon>
        <taxon>Lophotrochozoa</taxon>
        <taxon>Platyhelminthes</taxon>
        <taxon>Monogenea</taxon>
        <taxon>Polyopisthocotylea</taxon>
        <taxon>Polystomatidea</taxon>
        <taxon>Polystomatidae</taxon>
        <taxon>Protopolystoma</taxon>
    </lineage>
</organism>
<sequence length="96" mass="10899">MGVQPFLSLAKQLDEEASELKTLNLGCLPVAMRYAYSRLSPPVGRFVSIWYPSAKIPHLGQCVHLELCFSFLLPALLDCFPVLPISWRRMQMNSFL</sequence>
<name>A0A3S5CJ08_9PLAT</name>